<evidence type="ECO:0000313" key="2">
    <source>
        <dbReference type="EMBL" id="EFQ90087.1"/>
    </source>
</evidence>
<feature type="compositionally biased region" description="Low complexity" evidence="1">
    <location>
        <begin position="711"/>
        <end position="728"/>
    </location>
</feature>
<organism evidence="3">
    <name type="scientific">Pyrenophora teres f. teres (strain 0-1)</name>
    <name type="common">Barley net blotch fungus</name>
    <name type="synonym">Drechslera teres f. teres</name>
    <dbReference type="NCBI Taxonomy" id="861557"/>
    <lineage>
        <taxon>Eukaryota</taxon>
        <taxon>Fungi</taxon>
        <taxon>Dikarya</taxon>
        <taxon>Ascomycota</taxon>
        <taxon>Pezizomycotina</taxon>
        <taxon>Dothideomycetes</taxon>
        <taxon>Pleosporomycetidae</taxon>
        <taxon>Pleosporales</taxon>
        <taxon>Pleosporineae</taxon>
        <taxon>Pleosporaceae</taxon>
        <taxon>Pyrenophora</taxon>
    </lineage>
</organism>
<reference evidence="2 3" key="1">
    <citation type="journal article" date="2010" name="Genome Biol.">
        <title>A first genome assembly of the barley fungal pathogen Pyrenophora teres f. teres.</title>
        <authorList>
            <person name="Ellwood S.R."/>
            <person name="Liu Z."/>
            <person name="Syme R.A."/>
            <person name="Lai Z."/>
            <person name="Hane J.K."/>
            <person name="Keiper F."/>
            <person name="Moffat C.S."/>
            <person name="Oliver R.P."/>
            <person name="Friesen T.L."/>
        </authorList>
    </citation>
    <scope>NUCLEOTIDE SEQUENCE [LARGE SCALE GENOMIC DNA]</scope>
    <source>
        <strain evidence="2 3">0-1</strain>
    </source>
</reference>
<protein>
    <submittedName>
        <fullName evidence="2">Uncharacterized protein</fullName>
    </submittedName>
</protein>
<feature type="region of interest" description="Disordered" evidence="1">
    <location>
        <begin position="219"/>
        <end position="239"/>
    </location>
</feature>
<dbReference type="Proteomes" id="UP000001067">
    <property type="component" value="Unassembled WGS sequence"/>
</dbReference>
<evidence type="ECO:0000313" key="3">
    <source>
        <dbReference type="Proteomes" id="UP000001067"/>
    </source>
</evidence>
<feature type="compositionally biased region" description="Acidic residues" evidence="1">
    <location>
        <begin position="611"/>
        <end position="629"/>
    </location>
</feature>
<dbReference type="KEGG" id="pte:PTT_13405"/>
<dbReference type="AlphaFoldDB" id="E3RW08"/>
<feature type="compositionally biased region" description="Basic and acidic residues" evidence="1">
    <location>
        <begin position="222"/>
        <end position="231"/>
    </location>
</feature>
<dbReference type="HOGENOM" id="CLU_376484_0_0_1"/>
<gene>
    <name evidence="2" type="ORF">PTT_13405</name>
</gene>
<feature type="region of interest" description="Disordered" evidence="1">
    <location>
        <begin position="592"/>
        <end position="649"/>
    </location>
</feature>
<dbReference type="EMBL" id="GL535356">
    <property type="protein sequence ID" value="EFQ90087.1"/>
    <property type="molecule type" value="Genomic_DNA"/>
</dbReference>
<feature type="compositionally biased region" description="Polar residues" evidence="1">
    <location>
        <begin position="107"/>
        <end position="134"/>
    </location>
</feature>
<accession>E3RW08</accession>
<dbReference type="OrthoDB" id="3679193at2759"/>
<sequence length="737" mass="83634">MAGDKGNTIASVNTIDKFKNSKYQTSAKTISSGAMITLDSTAKETTSTAAADGPCCRVATPAAHSPRRQVGRGGGNPGPVTPGRRVTTHSVTPHGPAPENEGDDDTTVYSSPQPSEVAVDSNTPVESSPLVNAESPSESETFHIILIYLSLLALSRHSTRPVVDLNMNTQLLQLDAFLAGHITADGDATQWLPESETPVRRQRYTDLCVELVPNLTATIKRQSQENRDTEPKNQAQGDKNPEHTIFWKMYLAPELVKSYGKLVQRWRRDDKDFNPDMDPWTEPQRYNGLIELLNAIVAVQYNFEQWRHISPEPDFNQMLRPVGVEFQRVMRDPTSIQAYYSMTTPQGKRFWQHQIIPETNTKITEYDSLQIWRLKEPGSIYLLPDPKDVTVPRLPKDKVWMKVDENGQKWTCGRYEWSPTLIFYVFDKKTNAYINHHVLPPDLLDTMDLNDRAWSVSYRKKIAQWRNRATLQSTTTREAWSIEERAAAYEWANAYCRENGIDKLRTAVADQKKKEIHDVIKEADGHDRSPESVGAWMRHQMSKKPKEPLGRLHTEHRRVLALINAGKDVPGRVQFPDQFIDIEKFKREEQAKIAAKEDTKGRKKRKRHEGDEEDGEEEDIVDDAGEEITAEPNKDVINDSCNYDLEDDTPYEIDKAYQQEESDNLPNERPKRAKLDSKSKFWQRVEVAEEQPHPKLYIKLKGMTKDEEMAAAEAAGRAADRAAAAAEGKAGETKETS</sequence>
<evidence type="ECO:0000256" key="1">
    <source>
        <dbReference type="SAM" id="MobiDB-lite"/>
    </source>
</evidence>
<feature type="region of interest" description="Disordered" evidence="1">
    <location>
        <begin position="44"/>
        <end position="134"/>
    </location>
</feature>
<keyword evidence="3" id="KW-1185">Reference proteome</keyword>
<feature type="region of interest" description="Disordered" evidence="1">
    <location>
        <begin position="658"/>
        <end position="677"/>
    </location>
</feature>
<feature type="compositionally biased region" description="Basic and acidic residues" evidence="1">
    <location>
        <begin position="666"/>
        <end position="677"/>
    </location>
</feature>
<name>E3RW08_PYRTT</name>
<feature type="region of interest" description="Disordered" evidence="1">
    <location>
        <begin position="711"/>
        <end position="737"/>
    </location>
</feature>
<proteinExistence type="predicted"/>